<dbReference type="Pfam" id="PF07859">
    <property type="entry name" value="Abhydrolase_3"/>
    <property type="match status" value="1"/>
</dbReference>
<dbReference type="GO" id="GO:0016787">
    <property type="term" value="F:hydrolase activity"/>
    <property type="evidence" value="ECO:0007669"/>
    <property type="project" value="UniProtKB-KW"/>
</dbReference>
<keyword evidence="1 3" id="KW-0378">Hydrolase</keyword>
<dbReference type="PANTHER" id="PTHR48081">
    <property type="entry name" value="AB HYDROLASE SUPERFAMILY PROTEIN C4A8.06C"/>
    <property type="match status" value="1"/>
</dbReference>
<protein>
    <submittedName>
        <fullName evidence="3">Alpha/beta hydrolase fold domain-containing protein</fullName>
    </submittedName>
</protein>
<dbReference type="EMBL" id="JBHTJW010000002">
    <property type="protein sequence ID" value="MFD0928793.1"/>
    <property type="molecule type" value="Genomic_DNA"/>
</dbReference>
<comment type="caution">
    <text evidence="3">The sequence shown here is derived from an EMBL/GenBank/DDBJ whole genome shotgun (WGS) entry which is preliminary data.</text>
</comment>
<dbReference type="Gene3D" id="3.40.50.1820">
    <property type="entry name" value="alpha/beta hydrolase"/>
    <property type="match status" value="1"/>
</dbReference>
<dbReference type="PANTHER" id="PTHR48081:SF8">
    <property type="entry name" value="ALPHA_BETA HYDROLASE FOLD-3 DOMAIN-CONTAINING PROTEIN-RELATED"/>
    <property type="match status" value="1"/>
</dbReference>
<sequence>MMWTTAFEYAATGKSIRLQVFGRHHCHKRGPALLYFHDGLFNQGQIESAHALAEALSDGCVVVCVDYPLAPGVQFPHSIEVAYQALQWLSEHAKVLGADAKLLFVGGERAGGNLAAVTALLYRDRGLRAPAQLQGQVLINPMLDALQTSPSLASLTESPCRAAWADYAPCPSLAWHPYVSPVQSCRLAGLVNALIISEQGHPLVDEAAAYAKKLLLAGGQVQHWCVSEKGWTQHAPLIRQWMTL</sequence>
<dbReference type="InterPro" id="IPR029058">
    <property type="entry name" value="AB_hydrolase_fold"/>
</dbReference>
<reference evidence="4" key="1">
    <citation type="journal article" date="2019" name="Int. J. Syst. Evol. Microbiol.">
        <title>The Global Catalogue of Microorganisms (GCM) 10K type strain sequencing project: providing services to taxonomists for standard genome sequencing and annotation.</title>
        <authorList>
            <consortium name="The Broad Institute Genomics Platform"/>
            <consortium name="The Broad Institute Genome Sequencing Center for Infectious Disease"/>
            <person name="Wu L."/>
            <person name="Ma J."/>
        </authorList>
    </citation>
    <scope>NUCLEOTIDE SEQUENCE [LARGE SCALE GENOMIC DNA]</scope>
    <source>
        <strain evidence="4">CCUG 59685</strain>
    </source>
</reference>
<accession>A0ABW3GGN0</accession>
<gene>
    <name evidence="3" type="ORF">ACFQ1T_03265</name>
</gene>
<dbReference type="RefSeq" id="WP_379073929.1">
    <property type="nucleotide sequence ID" value="NZ_JBHTJW010000002.1"/>
</dbReference>
<evidence type="ECO:0000313" key="4">
    <source>
        <dbReference type="Proteomes" id="UP001597106"/>
    </source>
</evidence>
<name>A0ABW3GGN0_9PROT</name>
<keyword evidence="4" id="KW-1185">Reference proteome</keyword>
<feature type="domain" description="Alpha/beta hydrolase fold-3" evidence="2">
    <location>
        <begin position="33"/>
        <end position="223"/>
    </location>
</feature>
<evidence type="ECO:0000259" key="2">
    <source>
        <dbReference type="Pfam" id="PF07859"/>
    </source>
</evidence>
<dbReference type="SUPFAM" id="SSF53474">
    <property type="entry name" value="alpha/beta-Hydrolases"/>
    <property type="match status" value="1"/>
</dbReference>
<evidence type="ECO:0000313" key="3">
    <source>
        <dbReference type="EMBL" id="MFD0928793.1"/>
    </source>
</evidence>
<proteinExistence type="predicted"/>
<evidence type="ECO:0000256" key="1">
    <source>
        <dbReference type="ARBA" id="ARBA00022801"/>
    </source>
</evidence>
<dbReference type="Proteomes" id="UP001597106">
    <property type="component" value="Unassembled WGS sequence"/>
</dbReference>
<organism evidence="3 4">
    <name type="scientific">Methylophilus glucosoxydans</name>
    <dbReference type="NCBI Taxonomy" id="752553"/>
    <lineage>
        <taxon>Bacteria</taxon>
        <taxon>Pseudomonadati</taxon>
        <taxon>Pseudomonadota</taxon>
        <taxon>Betaproteobacteria</taxon>
        <taxon>Nitrosomonadales</taxon>
        <taxon>Methylophilaceae</taxon>
        <taxon>Methylophilus</taxon>
    </lineage>
</organism>
<dbReference type="InterPro" id="IPR013094">
    <property type="entry name" value="AB_hydrolase_3"/>
</dbReference>
<dbReference type="InterPro" id="IPR050300">
    <property type="entry name" value="GDXG_lipolytic_enzyme"/>
</dbReference>